<proteinExistence type="inferred from homology"/>
<sequence>MERIFEYMRSKNETEITSAQSKMSQLLSTTALAPRVLSRGETVEGKIVALLRDCLLIDIGAKAEGIIPLKELEETEQKYKVGDKISAIVAQPEGDSGTTILTVKKAPRDKAWGELQVAAEKNETLEVKGVDSNRGGLIVELNSLRGFIPSSHLMTSVREAIGKKLSAKIIEINKDLNKLVFSEKEAAPEGLPKIELPFKVGDTLEVKITKILPFGLLVGLPSGGEGLIHISEISWKKVGLLVELYKTGQELKARVITIDTATGKVNLSIKQLEEDPWQKAAKKYPVGEVLERKVSRLASYGVFVELEDGIEGLLHSSKIPYGLELAEGNRVKVSVDLFNSEQRRVALRLAEQKSSDNNKTDETSHVSGRKKIATTQTRKEKEAPMGKKIATTEDAEKKTIRTDNKTKAKTGKS</sequence>
<keyword evidence="2" id="KW-0689">Ribosomal protein</keyword>
<dbReference type="Gene3D" id="2.40.50.140">
    <property type="entry name" value="Nucleic acid-binding proteins"/>
    <property type="match status" value="4"/>
</dbReference>
<feature type="compositionally biased region" description="Basic and acidic residues" evidence="4">
    <location>
        <begin position="350"/>
        <end position="364"/>
    </location>
</feature>
<accession>A0A1G1W8B2</accession>
<feature type="compositionally biased region" description="Basic and acidic residues" evidence="4">
    <location>
        <begin position="377"/>
        <end position="406"/>
    </location>
</feature>
<feature type="region of interest" description="Disordered" evidence="4">
    <location>
        <begin position="350"/>
        <end position="413"/>
    </location>
</feature>
<dbReference type="AlphaFoldDB" id="A0A1G1W8B2"/>
<protein>
    <recommendedName>
        <fullName evidence="5">S1 motif domain-containing protein</fullName>
    </recommendedName>
</protein>
<evidence type="ECO:0000259" key="5">
    <source>
        <dbReference type="PROSITE" id="PS50126"/>
    </source>
</evidence>
<dbReference type="Pfam" id="PF00575">
    <property type="entry name" value="S1"/>
    <property type="match status" value="4"/>
</dbReference>
<gene>
    <name evidence="6" type="ORF">A2126_04960</name>
</gene>
<evidence type="ECO:0000256" key="1">
    <source>
        <dbReference type="ARBA" id="ARBA00006767"/>
    </source>
</evidence>
<reference evidence="6 7" key="1">
    <citation type="journal article" date="2016" name="Nat. Commun.">
        <title>Thousands of microbial genomes shed light on interconnected biogeochemical processes in an aquifer system.</title>
        <authorList>
            <person name="Anantharaman K."/>
            <person name="Brown C.T."/>
            <person name="Hug L.A."/>
            <person name="Sharon I."/>
            <person name="Castelle C.J."/>
            <person name="Probst A.J."/>
            <person name="Thomas B.C."/>
            <person name="Singh A."/>
            <person name="Wilkins M.J."/>
            <person name="Karaoz U."/>
            <person name="Brodie E.L."/>
            <person name="Williams K.H."/>
            <person name="Hubbard S.S."/>
            <person name="Banfield J.F."/>
        </authorList>
    </citation>
    <scope>NUCLEOTIDE SEQUENCE [LARGE SCALE GENOMIC DNA]</scope>
</reference>
<name>A0A1G1W8B2_9BACT</name>
<evidence type="ECO:0000256" key="3">
    <source>
        <dbReference type="ARBA" id="ARBA00023274"/>
    </source>
</evidence>
<dbReference type="InterPro" id="IPR035104">
    <property type="entry name" value="Ribosomal_protein_S1-like"/>
</dbReference>
<comment type="caution">
    <text evidence="6">The sequence shown here is derived from an EMBL/GenBank/DDBJ whole genome shotgun (WGS) entry which is preliminary data.</text>
</comment>
<dbReference type="PROSITE" id="PS50126">
    <property type="entry name" value="S1"/>
    <property type="match status" value="4"/>
</dbReference>
<feature type="domain" description="S1 motif" evidence="5">
    <location>
        <begin position="40"/>
        <end position="104"/>
    </location>
</feature>
<dbReference type="PANTHER" id="PTHR10724">
    <property type="entry name" value="30S RIBOSOMAL PROTEIN S1"/>
    <property type="match status" value="1"/>
</dbReference>
<dbReference type="InterPro" id="IPR003029">
    <property type="entry name" value="S1_domain"/>
</dbReference>
<comment type="similarity">
    <text evidence="1">Belongs to the bacterial ribosomal protein bS1 family.</text>
</comment>
<dbReference type="InterPro" id="IPR012340">
    <property type="entry name" value="NA-bd_OB-fold"/>
</dbReference>
<evidence type="ECO:0000256" key="2">
    <source>
        <dbReference type="ARBA" id="ARBA00022980"/>
    </source>
</evidence>
<keyword evidence="3" id="KW-0687">Ribonucleoprotein</keyword>
<feature type="domain" description="S1 motif" evidence="5">
    <location>
        <begin position="287"/>
        <end position="350"/>
    </location>
</feature>
<dbReference type="SMART" id="SM00316">
    <property type="entry name" value="S1"/>
    <property type="match status" value="4"/>
</dbReference>
<dbReference type="EMBL" id="MHCO01000025">
    <property type="protein sequence ID" value="OGY23915.1"/>
    <property type="molecule type" value="Genomic_DNA"/>
</dbReference>
<dbReference type="InterPro" id="IPR050437">
    <property type="entry name" value="Ribos_protein_bS1-like"/>
</dbReference>
<dbReference type="GO" id="GO:0006412">
    <property type="term" value="P:translation"/>
    <property type="evidence" value="ECO:0007669"/>
    <property type="project" value="TreeGrafter"/>
</dbReference>
<dbReference type="CDD" id="cd04465">
    <property type="entry name" value="S1_RPS1_repeat_ec2_hs2"/>
    <property type="match status" value="1"/>
</dbReference>
<feature type="domain" description="S1 motif" evidence="5">
    <location>
        <begin position="201"/>
        <end position="270"/>
    </location>
</feature>
<dbReference type="Proteomes" id="UP000178493">
    <property type="component" value="Unassembled WGS sequence"/>
</dbReference>
<dbReference type="CDD" id="cd00164">
    <property type="entry name" value="S1_like"/>
    <property type="match status" value="1"/>
</dbReference>
<dbReference type="GO" id="GO:0003729">
    <property type="term" value="F:mRNA binding"/>
    <property type="evidence" value="ECO:0007669"/>
    <property type="project" value="TreeGrafter"/>
</dbReference>
<dbReference type="SUPFAM" id="SSF50249">
    <property type="entry name" value="Nucleic acid-binding proteins"/>
    <property type="match status" value="4"/>
</dbReference>
<feature type="domain" description="S1 motif" evidence="5">
    <location>
        <begin position="113"/>
        <end position="184"/>
    </location>
</feature>
<evidence type="ECO:0000256" key="4">
    <source>
        <dbReference type="SAM" id="MobiDB-lite"/>
    </source>
</evidence>
<evidence type="ECO:0000313" key="7">
    <source>
        <dbReference type="Proteomes" id="UP000178493"/>
    </source>
</evidence>
<evidence type="ECO:0000313" key="6">
    <source>
        <dbReference type="EMBL" id="OGY23915.1"/>
    </source>
</evidence>
<dbReference type="PRINTS" id="PR00681">
    <property type="entry name" value="RIBOSOMALS1"/>
</dbReference>
<dbReference type="PANTHER" id="PTHR10724:SF7">
    <property type="entry name" value="SMALL RIBOSOMAL SUBUNIT PROTEIN BS1C"/>
    <property type="match status" value="1"/>
</dbReference>
<organism evidence="6 7">
    <name type="scientific">Candidatus Woykebacteria bacterium GWB1_45_5</name>
    <dbReference type="NCBI Taxonomy" id="1802592"/>
    <lineage>
        <taxon>Bacteria</taxon>
        <taxon>Candidatus Woykeibacteriota</taxon>
    </lineage>
</organism>
<dbReference type="GO" id="GO:0003735">
    <property type="term" value="F:structural constituent of ribosome"/>
    <property type="evidence" value="ECO:0007669"/>
    <property type="project" value="TreeGrafter"/>
</dbReference>